<evidence type="ECO:0000256" key="3">
    <source>
        <dbReference type="ARBA" id="ARBA00022989"/>
    </source>
</evidence>
<dbReference type="GO" id="GO:0016020">
    <property type="term" value="C:membrane"/>
    <property type="evidence" value="ECO:0007669"/>
    <property type="project" value="UniProtKB-SubCell"/>
</dbReference>
<evidence type="ECO:0000259" key="6">
    <source>
        <dbReference type="Pfam" id="PF07291"/>
    </source>
</evidence>
<gene>
    <name evidence="7" type="ORF">SAMN05216223_103205</name>
</gene>
<reference evidence="7 8" key="1">
    <citation type="submission" date="2016-10" db="EMBL/GenBank/DDBJ databases">
        <authorList>
            <person name="de Groot N.N."/>
        </authorList>
    </citation>
    <scope>NUCLEOTIDE SEQUENCE [LARGE SCALE GENOMIC DNA]</scope>
    <source>
        <strain evidence="7 8">CGMCC 4.2023</strain>
    </source>
</reference>
<keyword evidence="3 5" id="KW-1133">Transmembrane helix</keyword>
<feature type="domain" description="Methylamine utilisation protein MauE" evidence="6">
    <location>
        <begin position="9"/>
        <end position="142"/>
    </location>
</feature>
<dbReference type="Proteomes" id="UP000236754">
    <property type="component" value="Unassembled WGS sequence"/>
</dbReference>
<dbReference type="EMBL" id="FNVU01000003">
    <property type="protein sequence ID" value="SEG09434.1"/>
    <property type="molecule type" value="Genomic_DNA"/>
</dbReference>
<accession>A0A1H5XCD4</accession>
<proteinExistence type="predicted"/>
<comment type="subcellular location">
    <subcellularLocation>
        <location evidence="1">Membrane</location>
        <topology evidence="1">Multi-pass membrane protein</topology>
    </subcellularLocation>
</comment>
<evidence type="ECO:0000256" key="1">
    <source>
        <dbReference type="ARBA" id="ARBA00004141"/>
    </source>
</evidence>
<dbReference type="InterPro" id="IPR009908">
    <property type="entry name" value="Methylamine_util_MauE"/>
</dbReference>
<evidence type="ECO:0000313" key="7">
    <source>
        <dbReference type="EMBL" id="SEG09434.1"/>
    </source>
</evidence>
<keyword evidence="2 5" id="KW-0812">Transmembrane</keyword>
<dbReference type="Pfam" id="PF07291">
    <property type="entry name" value="MauE"/>
    <property type="match status" value="1"/>
</dbReference>
<feature type="transmembrane region" description="Helical" evidence="5">
    <location>
        <begin position="84"/>
        <end position="104"/>
    </location>
</feature>
<dbReference type="AlphaFoldDB" id="A0A1H5XCD4"/>
<keyword evidence="8" id="KW-1185">Reference proteome</keyword>
<keyword evidence="4 5" id="KW-0472">Membrane</keyword>
<dbReference type="GO" id="GO:0030416">
    <property type="term" value="P:methylamine metabolic process"/>
    <property type="evidence" value="ECO:0007669"/>
    <property type="project" value="InterPro"/>
</dbReference>
<sequence>MIPISHWAQVESRLVLAMVFAFSAATKVFPAGGYASFRKSFAELSGPLGRWTAGHRGDRALPAAVPAAEALLVAGLLAPAGSDLALAAAFVLLLAFSAALAGALRRGSTVSCNCFGAGHAPVGRAQLARNALLMATAGTGLAGSLGDSGARPIGVPALLVGVLAATAPAWIAAFWDDLADLLATPG</sequence>
<evidence type="ECO:0000256" key="5">
    <source>
        <dbReference type="SAM" id="Phobius"/>
    </source>
</evidence>
<name>A0A1H5XCD4_9ACTN</name>
<evidence type="ECO:0000313" key="8">
    <source>
        <dbReference type="Proteomes" id="UP000236754"/>
    </source>
</evidence>
<evidence type="ECO:0000256" key="2">
    <source>
        <dbReference type="ARBA" id="ARBA00022692"/>
    </source>
</evidence>
<organism evidence="7 8">
    <name type="scientific">Actinacidiphila yanglinensis</name>
    <dbReference type="NCBI Taxonomy" id="310779"/>
    <lineage>
        <taxon>Bacteria</taxon>
        <taxon>Bacillati</taxon>
        <taxon>Actinomycetota</taxon>
        <taxon>Actinomycetes</taxon>
        <taxon>Kitasatosporales</taxon>
        <taxon>Streptomycetaceae</taxon>
        <taxon>Actinacidiphila</taxon>
    </lineage>
</organism>
<feature type="transmembrane region" description="Helical" evidence="5">
    <location>
        <begin position="153"/>
        <end position="175"/>
    </location>
</feature>
<evidence type="ECO:0000256" key="4">
    <source>
        <dbReference type="ARBA" id="ARBA00023136"/>
    </source>
</evidence>
<protein>
    <recommendedName>
        <fullName evidence="6">Methylamine utilisation protein MauE domain-containing protein</fullName>
    </recommendedName>
</protein>